<feature type="transmembrane region" description="Helical" evidence="1">
    <location>
        <begin position="56"/>
        <end position="79"/>
    </location>
</feature>
<feature type="transmembrane region" description="Helical" evidence="1">
    <location>
        <begin position="134"/>
        <end position="152"/>
    </location>
</feature>
<feature type="transmembrane region" description="Helical" evidence="1">
    <location>
        <begin position="7"/>
        <end position="24"/>
    </location>
</feature>
<feature type="transmembrane region" description="Helical" evidence="1">
    <location>
        <begin position="111"/>
        <end position="128"/>
    </location>
</feature>
<keyword evidence="1" id="KW-0472">Membrane</keyword>
<feature type="transmembrane region" description="Helical" evidence="1">
    <location>
        <begin position="30"/>
        <end position="49"/>
    </location>
</feature>
<gene>
    <name evidence="2" type="ORF">EDM52_10750</name>
</gene>
<dbReference type="OrthoDB" id="2695971at2"/>
<dbReference type="AlphaFoldDB" id="A0A3M8CH34"/>
<dbReference type="EMBL" id="RHHR01000015">
    <property type="protein sequence ID" value="RNB74135.1"/>
    <property type="molecule type" value="Genomic_DNA"/>
</dbReference>
<protein>
    <recommendedName>
        <fullName evidence="4">DUF5668 domain-containing protein</fullName>
    </recommendedName>
</protein>
<comment type="caution">
    <text evidence="2">The sequence shown here is derived from an EMBL/GenBank/DDBJ whole genome shotgun (WGS) entry which is preliminary data.</text>
</comment>
<evidence type="ECO:0000313" key="2">
    <source>
        <dbReference type="EMBL" id="RNB74135.1"/>
    </source>
</evidence>
<accession>A0A3M8CH34</accession>
<feature type="transmembrane region" description="Helical" evidence="1">
    <location>
        <begin position="85"/>
        <end position="104"/>
    </location>
</feature>
<evidence type="ECO:0000256" key="1">
    <source>
        <dbReference type="SAM" id="Phobius"/>
    </source>
</evidence>
<dbReference type="Proteomes" id="UP000282028">
    <property type="component" value="Unassembled WGS sequence"/>
</dbReference>
<organism evidence="2 3">
    <name type="scientific">Brevibacillus invocatus</name>
    <dbReference type="NCBI Taxonomy" id="173959"/>
    <lineage>
        <taxon>Bacteria</taxon>
        <taxon>Bacillati</taxon>
        <taxon>Bacillota</taxon>
        <taxon>Bacilli</taxon>
        <taxon>Bacillales</taxon>
        <taxon>Paenibacillaceae</taxon>
        <taxon>Brevibacillus</taxon>
    </lineage>
</organism>
<reference evidence="2 3" key="1">
    <citation type="submission" date="2018-10" db="EMBL/GenBank/DDBJ databases">
        <title>Phylogenomics of Brevibacillus.</title>
        <authorList>
            <person name="Dunlap C."/>
        </authorList>
    </citation>
    <scope>NUCLEOTIDE SEQUENCE [LARGE SCALE GENOMIC DNA]</scope>
    <source>
        <strain evidence="2 3">JCM 12215</strain>
    </source>
</reference>
<keyword evidence="3" id="KW-1185">Reference proteome</keyword>
<keyword evidence="1" id="KW-0812">Transmembrane</keyword>
<evidence type="ECO:0000313" key="3">
    <source>
        <dbReference type="Proteomes" id="UP000282028"/>
    </source>
</evidence>
<proteinExistence type="predicted"/>
<name>A0A3M8CH34_9BACL</name>
<sequence length="162" mass="17769">MKEFFGYVLIGLGVIFVLATYSGIEMNMGVLWPAFLLIPAIGFHIFFFMNPHPKRAGLLVPGGILLVYAPLFFFSQLLFDGDMSGTWPFFLIGPAFGLLELYIFGGRNHALLIPISILTVVASIFLAANLLSSQLGGILGIVLIACGGFLLFRKKKDNYSMK</sequence>
<evidence type="ECO:0008006" key="4">
    <source>
        <dbReference type="Google" id="ProtNLM"/>
    </source>
</evidence>
<keyword evidence="1" id="KW-1133">Transmembrane helix</keyword>
<dbReference type="RefSeq" id="WP_122908996.1">
    <property type="nucleotide sequence ID" value="NZ_CBCSBE010000003.1"/>
</dbReference>